<reference evidence="6 7" key="1">
    <citation type="submission" date="2024-01" db="EMBL/GenBank/DDBJ databases">
        <title>The complete chloroplast genome sequence of Lithospermum erythrorhizon: insights into the phylogenetic relationship among Boraginaceae species and the maternal lineages of purple gromwells.</title>
        <authorList>
            <person name="Okada T."/>
            <person name="Watanabe K."/>
        </authorList>
    </citation>
    <scope>NUCLEOTIDE SEQUENCE [LARGE SCALE GENOMIC DNA]</scope>
</reference>
<dbReference type="Gene3D" id="1.20.1280.170">
    <property type="entry name" value="Exocyst complex component Exo70"/>
    <property type="match status" value="1"/>
</dbReference>
<feature type="region of interest" description="Disordered" evidence="4">
    <location>
        <begin position="216"/>
        <end position="244"/>
    </location>
</feature>
<comment type="similarity">
    <text evidence="1 3">Belongs to the EXO70 family.</text>
</comment>
<dbReference type="InterPro" id="IPR004140">
    <property type="entry name" value="Exo70"/>
</dbReference>
<sequence>MDIEKDKQVLGNDEKNEKEDEAKLNNEENDQDQPINISENQENVDDKKENPDEDILKEEILEDKNIEELGNVDNEEDAPPPDLVKVSEEIDEYILILSNACKGHGTENVTDDPDSETAPPNLPISVEQFSGLVKAMIEEYDSGDVPVKWDQLTDEDVESLVGAVDRMAKLLKALSGFSSEYKYASSINNIGGILQRAMAYLEEEFRDFLEYHKVDEEDNINNNESKSKPSSNQEGDENAEKEPDQVDEKISYFCGYSEESMSNLYKLVKILMAGGHEAECCQIYFIARRNDLEEKLQKHEFEKRSVDDVQKMNWDALEKDIISWNETMKEFTSIHFTNEHKLSATVFKDHPSIAESLFNTIAKGIIIQLLNFPDAVAMTKRAAEKLFKYLDVYESLRDFHSKLEELLATEYSKELKYEASLTRGRLGEAMISIFFELEASIKADSGKNPVPGGAVHPLTRYTMNYLEYACEYKETLEQVFRKHQSMEGSDWDRRAPTEDQPQNSSNNDSNVKKQQSPFEMQLVNVLELLHDNIEAKSKLYKDYPLSMIFLMNNGRYILQKIKACGAINGSLNDTWCRKRSSCLRQYHKNYQRETWSKLLNVLINHEGLLVKGKVSKPVLKERFKSFNAMFDEIIKTQTSWVISDEQLQSELRVSISNMVVPAYRSFMGRFSQTFTPGRQTEKYVKFQSEDVEARIDELFDGSATSGGRWKL</sequence>
<organism evidence="6 7">
    <name type="scientific">Lithospermum erythrorhizon</name>
    <name type="common">Purple gromwell</name>
    <name type="synonym">Lithospermum officinale var. erythrorhizon</name>
    <dbReference type="NCBI Taxonomy" id="34254"/>
    <lineage>
        <taxon>Eukaryota</taxon>
        <taxon>Viridiplantae</taxon>
        <taxon>Streptophyta</taxon>
        <taxon>Embryophyta</taxon>
        <taxon>Tracheophyta</taxon>
        <taxon>Spermatophyta</taxon>
        <taxon>Magnoliopsida</taxon>
        <taxon>eudicotyledons</taxon>
        <taxon>Gunneridae</taxon>
        <taxon>Pentapetalae</taxon>
        <taxon>asterids</taxon>
        <taxon>lamiids</taxon>
        <taxon>Boraginales</taxon>
        <taxon>Boraginaceae</taxon>
        <taxon>Boraginoideae</taxon>
        <taxon>Lithospermeae</taxon>
        <taxon>Lithospermum</taxon>
    </lineage>
</organism>
<evidence type="ECO:0000313" key="6">
    <source>
        <dbReference type="EMBL" id="GAA0167660.1"/>
    </source>
</evidence>
<evidence type="ECO:0000313" key="7">
    <source>
        <dbReference type="Proteomes" id="UP001454036"/>
    </source>
</evidence>
<dbReference type="PANTHER" id="PTHR12542:SF127">
    <property type="entry name" value="EXOCYST COMPLEX COMPONENT EXO70C1"/>
    <property type="match status" value="1"/>
</dbReference>
<dbReference type="InterPro" id="IPR016159">
    <property type="entry name" value="Cullin_repeat-like_dom_sf"/>
</dbReference>
<dbReference type="AlphaFoldDB" id="A0AAV3QXP3"/>
<dbReference type="Proteomes" id="UP001454036">
    <property type="component" value="Unassembled WGS sequence"/>
</dbReference>
<dbReference type="SUPFAM" id="SSF74788">
    <property type="entry name" value="Cullin repeat-like"/>
    <property type="match status" value="1"/>
</dbReference>
<keyword evidence="3" id="KW-0653">Protein transport</keyword>
<evidence type="ECO:0000256" key="3">
    <source>
        <dbReference type="RuleBase" id="RU365026"/>
    </source>
</evidence>
<dbReference type="Pfam" id="PF03081">
    <property type="entry name" value="Exo70_C"/>
    <property type="match status" value="1"/>
</dbReference>
<feature type="domain" description="Exocyst complex subunit Exo70 C-terminal" evidence="5">
    <location>
        <begin position="323"/>
        <end position="697"/>
    </location>
</feature>
<accession>A0AAV3QXP3</accession>
<dbReference type="Pfam" id="PF20669">
    <property type="entry name" value="Exo70_N"/>
    <property type="match status" value="1"/>
</dbReference>
<comment type="caution">
    <text evidence="6">The sequence shown here is derived from an EMBL/GenBank/DDBJ whole genome shotgun (WGS) entry which is preliminary data.</text>
</comment>
<evidence type="ECO:0000256" key="4">
    <source>
        <dbReference type="SAM" id="MobiDB-lite"/>
    </source>
</evidence>
<protein>
    <recommendedName>
        <fullName evidence="3">Exocyst subunit Exo70 family protein</fullName>
    </recommendedName>
</protein>
<evidence type="ECO:0000259" key="5">
    <source>
        <dbReference type="Pfam" id="PF03081"/>
    </source>
</evidence>
<dbReference type="GO" id="GO:0015031">
    <property type="term" value="P:protein transport"/>
    <property type="evidence" value="ECO:0007669"/>
    <property type="project" value="UniProtKB-KW"/>
</dbReference>
<dbReference type="PANTHER" id="PTHR12542">
    <property type="entry name" value="EXOCYST COMPLEX PROTEIN EXO70"/>
    <property type="match status" value="1"/>
</dbReference>
<feature type="compositionally biased region" description="Basic and acidic residues" evidence="4">
    <location>
        <begin position="1"/>
        <end position="26"/>
    </location>
</feature>
<keyword evidence="2 3" id="KW-0813">Transport</keyword>
<dbReference type="InterPro" id="IPR046364">
    <property type="entry name" value="Exo70_C"/>
</dbReference>
<feature type="region of interest" description="Disordered" evidence="4">
    <location>
        <begin position="1"/>
        <end position="57"/>
    </location>
</feature>
<feature type="compositionally biased region" description="Low complexity" evidence="4">
    <location>
        <begin position="220"/>
        <end position="232"/>
    </location>
</feature>
<dbReference type="GO" id="GO:0006887">
    <property type="term" value="P:exocytosis"/>
    <property type="evidence" value="ECO:0007669"/>
    <property type="project" value="UniProtKB-KW"/>
</dbReference>
<name>A0AAV3QXP3_LITER</name>
<gene>
    <name evidence="6" type="ORF">LIER_22540</name>
</gene>
<dbReference type="GO" id="GO:0000145">
    <property type="term" value="C:exocyst"/>
    <property type="evidence" value="ECO:0007669"/>
    <property type="project" value="InterPro"/>
</dbReference>
<proteinExistence type="inferred from homology"/>
<evidence type="ECO:0000256" key="1">
    <source>
        <dbReference type="ARBA" id="ARBA00006756"/>
    </source>
</evidence>
<feature type="region of interest" description="Disordered" evidence="4">
    <location>
        <begin position="487"/>
        <end position="514"/>
    </location>
</feature>
<keyword evidence="7" id="KW-1185">Reference proteome</keyword>
<dbReference type="GO" id="GO:0005546">
    <property type="term" value="F:phosphatidylinositol-4,5-bisphosphate binding"/>
    <property type="evidence" value="ECO:0007669"/>
    <property type="project" value="InterPro"/>
</dbReference>
<keyword evidence="3" id="KW-0268">Exocytosis</keyword>
<feature type="compositionally biased region" description="Polar residues" evidence="4">
    <location>
        <begin position="32"/>
        <end position="41"/>
    </location>
</feature>
<evidence type="ECO:0000256" key="2">
    <source>
        <dbReference type="ARBA" id="ARBA00022448"/>
    </source>
</evidence>
<comment type="function">
    <text evidence="3">Component of the exocyst complex.</text>
</comment>
<dbReference type="EMBL" id="BAABME010006174">
    <property type="protein sequence ID" value="GAA0167660.1"/>
    <property type="molecule type" value="Genomic_DNA"/>
</dbReference>